<reference evidence="1 2" key="1">
    <citation type="submission" date="2017-08" db="EMBL/GenBank/DDBJ databases">
        <title>Infants hospitalized years apart are colonized by the same room-sourced microbial strains.</title>
        <authorList>
            <person name="Brooks B."/>
            <person name="Olm M.R."/>
            <person name="Firek B.A."/>
            <person name="Baker R."/>
            <person name="Thomas B.C."/>
            <person name="Morowitz M.J."/>
            <person name="Banfield J.F."/>
        </authorList>
    </citation>
    <scope>NUCLEOTIDE SEQUENCE [LARGE SCALE GENOMIC DNA]</scope>
    <source>
        <strain evidence="1">S2_003_000_R2_14</strain>
    </source>
</reference>
<gene>
    <name evidence="1" type="ORF">DI536_00265</name>
</gene>
<dbReference type="Proteomes" id="UP000249061">
    <property type="component" value="Unassembled WGS sequence"/>
</dbReference>
<dbReference type="AlphaFoldDB" id="A0A2W5U420"/>
<sequence length="108" mass="10943">MVLCLACGAAWADVPPADVSGCSGKSAGEACKRDDGSDGTCASSKCGKLDYSEGVPPKAVEYDCMKCELKAAAPAPKPPEEKKSSCAALPGEALLALGALLALRRRNA</sequence>
<evidence type="ECO:0000313" key="1">
    <source>
        <dbReference type="EMBL" id="PZR18355.1"/>
    </source>
</evidence>
<proteinExistence type="predicted"/>
<comment type="caution">
    <text evidence="1">The sequence shown here is derived from an EMBL/GenBank/DDBJ whole genome shotgun (WGS) entry which is preliminary data.</text>
</comment>
<organism evidence="1 2">
    <name type="scientific">Archangium gephyra</name>
    <dbReference type="NCBI Taxonomy" id="48"/>
    <lineage>
        <taxon>Bacteria</taxon>
        <taxon>Pseudomonadati</taxon>
        <taxon>Myxococcota</taxon>
        <taxon>Myxococcia</taxon>
        <taxon>Myxococcales</taxon>
        <taxon>Cystobacterineae</taxon>
        <taxon>Archangiaceae</taxon>
        <taxon>Archangium</taxon>
    </lineage>
</organism>
<evidence type="ECO:0000313" key="2">
    <source>
        <dbReference type="Proteomes" id="UP000249061"/>
    </source>
</evidence>
<dbReference type="EMBL" id="QFQP01000001">
    <property type="protein sequence ID" value="PZR18355.1"/>
    <property type="molecule type" value="Genomic_DNA"/>
</dbReference>
<name>A0A2W5U420_9BACT</name>
<accession>A0A2W5U420</accession>
<protein>
    <submittedName>
        <fullName evidence="1">Uncharacterized protein</fullName>
    </submittedName>
</protein>